<feature type="transmembrane region" description="Helical" evidence="6">
    <location>
        <begin position="412"/>
        <end position="433"/>
    </location>
</feature>
<dbReference type="PANTHER" id="PTHR30250:SF30">
    <property type="entry name" value="LIPID III FLIPPASE"/>
    <property type="match status" value="1"/>
</dbReference>
<feature type="transmembrane region" description="Helical" evidence="6">
    <location>
        <begin position="237"/>
        <end position="258"/>
    </location>
</feature>
<feature type="transmembrane region" description="Helical" evidence="6">
    <location>
        <begin position="137"/>
        <end position="157"/>
    </location>
</feature>
<accession>A0A5E7FC56</accession>
<dbReference type="Proteomes" id="UP000379480">
    <property type="component" value="Unassembled WGS sequence"/>
</dbReference>
<dbReference type="InterPro" id="IPR002797">
    <property type="entry name" value="Polysacc_synth"/>
</dbReference>
<protein>
    <submittedName>
        <fullName evidence="7">Lipid III flippase</fullName>
    </submittedName>
</protein>
<evidence type="ECO:0000256" key="1">
    <source>
        <dbReference type="ARBA" id="ARBA00004651"/>
    </source>
</evidence>
<feature type="transmembrane region" description="Helical" evidence="6">
    <location>
        <begin position="358"/>
        <end position="376"/>
    </location>
</feature>
<feature type="transmembrane region" description="Helical" evidence="6">
    <location>
        <begin position="25"/>
        <end position="55"/>
    </location>
</feature>
<reference evidence="7 8" key="1">
    <citation type="submission" date="2019-09" db="EMBL/GenBank/DDBJ databases">
        <authorList>
            <person name="Chandra G."/>
            <person name="Truman W A."/>
        </authorList>
    </citation>
    <scope>NUCLEOTIDE SEQUENCE [LARGE SCALE GENOMIC DNA]</scope>
    <source>
        <strain evidence="7">PS723</strain>
    </source>
</reference>
<evidence type="ECO:0000256" key="4">
    <source>
        <dbReference type="ARBA" id="ARBA00022989"/>
    </source>
</evidence>
<evidence type="ECO:0000313" key="8">
    <source>
        <dbReference type="Proteomes" id="UP000379480"/>
    </source>
</evidence>
<sequence>MLWSVRLMHPASKVTVNSGDRKRALIGAALTTIAQISKIGVGFVFIKLVAVYLGAGGMGQLGHFMSVVTILSLLAGGGIVNGLIKYVAQYKGKPKQLVSMIAVSKAYSLIFCIMVCVLGCIFSSYLSEYIFKTPEYYWIVVFLSVAQFGFAFTNLVTGVSNGLRDTKTYAIIQVVGNILVLPVSWILIQSFQFVGAALSMVFFFSLYSIPAMYFYRKSIFSKWPIGFRYEVAGFKRLLAFTLMAAVGAISAPLVEIIIREQLIEHVGFVAAGIWQASIKLSSAYMGFFTIFLAVYFMPMVSEKTKVAEITPLVFKFMKMVMAIFVLGAGVFFLLRHYLIPLLLSAEFIDLEGLIKYQLLADLFRVTTYVVGFVVIAKAALKIYLVGELTQGVVFCGLGLAFLNSGLGIEGVFIANLLMNILYFFVSIVGFMIYRKRSA</sequence>
<evidence type="ECO:0000256" key="2">
    <source>
        <dbReference type="ARBA" id="ARBA00022475"/>
    </source>
</evidence>
<comment type="subcellular location">
    <subcellularLocation>
        <location evidence="1">Cell membrane</location>
        <topology evidence="1">Multi-pass membrane protein</topology>
    </subcellularLocation>
</comment>
<dbReference type="AlphaFoldDB" id="A0A5E7FC56"/>
<proteinExistence type="predicted"/>
<feature type="transmembrane region" description="Helical" evidence="6">
    <location>
        <begin position="278"/>
        <end position="298"/>
    </location>
</feature>
<dbReference type="InterPro" id="IPR044550">
    <property type="entry name" value="WzxE"/>
</dbReference>
<evidence type="ECO:0000313" key="7">
    <source>
        <dbReference type="EMBL" id="VVO36910.1"/>
    </source>
</evidence>
<evidence type="ECO:0000256" key="6">
    <source>
        <dbReference type="SAM" id="Phobius"/>
    </source>
</evidence>
<dbReference type="PANTHER" id="PTHR30250">
    <property type="entry name" value="PST FAMILY PREDICTED COLANIC ACID TRANSPORTER"/>
    <property type="match status" value="1"/>
</dbReference>
<feature type="transmembrane region" description="Helical" evidence="6">
    <location>
        <begin position="61"/>
        <end position="84"/>
    </location>
</feature>
<dbReference type="CDD" id="cd13125">
    <property type="entry name" value="MATE_like_10"/>
    <property type="match status" value="1"/>
</dbReference>
<dbReference type="GO" id="GO:0005886">
    <property type="term" value="C:plasma membrane"/>
    <property type="evidence" value="ECO:0007669"/>
    <property type="project" value="UniProtKB-SubCell"/>
</dbReference>
<keyword evidence="3 6" id="KW-0812">Transmembrane</keyword>
<evidence type="ECO:0000256" key="5">
    <source>
        <dbReference type="ARBA" id="ARBA00023136"/>
    </source>
</evidence>
<keyword evidence="2" id="KW-1003">Cell membrane</keyword>
<dbReference type="OrthoDB" id="9769862at2"/>
<name>A0A5E7FC56_PSEFL</name>
<feature type="transmembrane region" description="Helical" evidence="6">
    <location>
        <begin position="169"/>
        <end position="188"/>
    </location>
</feature>
<keyword evidence="5 6" id="KW-0472">Membrane</keyword>
<feature type="transmembrane region" description="Helical" evidence="6">
    <location>
        <begin position="194"/>
        <end position="216"/>
    </location>
</feature>
<feature type="transmembrane region" description="Helical" evidence="6">
    <location>
        <begin position="388"/>
        <end position="406"/>
    </location>
</feature>
<dbReference type="InterPro" id="IPR050833">
    <property type="entry name" value="Poly_Biosynth_Transport"/>
</dbReference>
<evidence type="ECO:0000256" key="3">
    <source>
        <dbReference type="ARBA" id="ARBA00022692"/>
    </source>
</evidence>
<organism evidence="7 8">
    <name type="scientific">Pseudomonas fluorescens</name>
    <dbReference type="NCBI Taxonomy" id="294"/>
    <lineage>
        <taxon>Bacteria</taxon>
        <taxon>Pseudomonadati</taxon>
        <taxon>Pseudomonadota</taxon>
        <taxon>Gammaproteobacteria</taxon>
        <taxon>Pseudomonadales</taxon>
        <taxon>Pseudomonadaceae</taxon>
        <taxon>Pseudomonas</taxon>
    </lineage>
</organism>
<feature type="transmembrane region" description="Helical" evidence="6">
    <location>
        <begin position="105"/>
        <end position="125"/>
    </location>
</feature>
<dbReference type="Pfam" id="PF01943">
    <property type="entry name" value="Polysacc_synt"/>
    <property type="match status" value="1"/>
</dbReference>
<feature type="transmembrane region" description="Helical" evidence="6">
    <location>
        <begin position="319"/>
        <end position="338"/>
    </location>
</feature>
<dbReference type="EMBL" id="CABVHY010000035">
    <property type="protein sequence ID" value="VVO36910.1"/>
    <property type="molecule type" value="Genomic_DNA"/>
</dbReference>
<keyword evidence="4 6" id="KW-1133">Transmembrane helix</keyword>
<dbReference type="GO" id="GO:0009246">
    <property type="term" value="P:enterobacterial common antigen biosynthetic process"/>
    <property type="evidence" value="ECO:0007669"/>
    <property type="project" value="InterPro"/>
</dbReference>
<gene>
    <name evidence="7" type="primary">wzxE</name>
    <name evidence="7" type="ORF">PS723_05456</name>
</gene>